<dbReference type="InterPro" id="IPR001279">
    <property type="entry name" value="Metallo-B-lactamas"/>
</dbReference>
<proteinExistence type="predicted"/>
<dbReference type="PANTHER" id="PTHR46233:SF3">
    <property type="entry name" value="HYDROXYACYLGLUTATHIONE HYDROLASE GLOC"/>
    <property type="match status" value="1"/>
</dbReference>
<dbReference type="Pfam" id="PF00753">
    <property type="entry name" value="Lactamase_B"/>
    <property type="match status" value="1"/>
</dbReference>
<protein>
    <submittedName>
        <fullName evidence="7">MBL fold metallo-hydrolase</fullName>
    </submittedName>
</protein>
<evidence type="ECO:0000313" key="8">
    <source>
        <dbReference type="Proteomes" id="UP001168620"/>
    </source>
</evidence>
<evidence type="ECO:0000256" key="5">
    <source>
        <dbReference type="SAM" id="MobiDB-lite"/>
    </source>
</evidence>
<sequence length="242" mass="25930">MLIAGFPAGPWGTNCYVAATGPGAECVVIDPGKDAADGVAEVVREHRLKPVAVLVTHGHVDHMWCVAPVAGTYDATAWIHPEDRHLLSDPMAGMSRETTQMLLGGRYEWAEPDDVRELADSQALELAGLRFVVDHTPGHTQGSVTFRSPYEQQDVSEVMFSGDLLFAGSIGRTDLPGGDHPTILRSLRDKVLTLRDDVVVLPGHGEQTSIGRERATNPFLLDLQDTGPAGPADPTAPVTRGL</sequence>
<dbReference type="SUPFAM" id="SSF56281">
    <property type="entry name" value="Metallo-hydrolase/oxidoreductase"/>
    <property type="match status" value="1"/>
</dbReference>
<dbReference type="InterPro" id="IPR036866">
    <property type="entry name" value="RibonucZ/Hydroxyglut_hydro"/>
</dbReference>
<dbReference type="RefSeq" id="WP_300954721.1">
    <property type="nucleotide sequence ID" value="NZ_JAUHJQ010000013.1"/>
</dbReference>
<dbReference type="Gene3D" id="3.60.15.10">
    <property type="entry name" value="Ribonuclease Z/Hydroxyacylglutathione hydrolase-like"/>
    <property type="match status" value="1"/>
</dbReference>
<comment type="caution">
    <text evidence="7">The sequence shown here is derived from an EMBL/GenBank/DDBJ whole genome shotgun (WGS) entry which is preliminary data.</text>
</comment>
<feature type="compositionally biased region" description="Low complexity" evidence="5">
    <location>
        <begin position="225"/>
        <end position="242"/>
    </location>
</feature>
<name>A0ABT8FLC3_9ACTN</name>
<dbReference type="PANTHER" id="PTHR46233">
    <property type="entry name" value="HYDROXYACYLGLUTATHIONE HYDROLASE GLOC"/>
    <property type="match status" value="1"/>
</dbReference>
<dbReference type="InterPro" id="IPR051453">
    <property type="entry name" value="MBL_Glyoxalase_II"/>
</dbReference>
<feature type="region of interest" description="Disordered" evidence="5">
    <location>
        <begin position="221"/>
        <end position="242"/>
    </location>
</feature>
<dbReference type="Proteomes" id="UP001168620">
    <property type="component" value="Unassembled WGS sequence"/>
</dbReference>
<evidence type="ECO:0000256" key="1">
    <source>
        <dbReference type="ARBA" id="ARBA00001947"/>
    </source>
</evidence>
<dbReference type="CDD" id="cd06262">
    <property type="entry name" value="metallo-hydrolase-like_MBL-fold"/>
    <property type="match status" value="1"/>
</dbReference>
<comment type="cofactor">
    <cofactor evidence="1">
        <name>Zn(2+)</name>
        <dbReference type="ChEBI" id="CHEBI:29105"/>
    </cofactor>
</comment>
<feature type="domain" description="Metallo-beta-lactamase" evidence="6">
    <location>
        <begin position="12"/>
        <end position="204"/>
    </location>
</feature>
<evidence type="ECO:0000256" key="2">
    <source>
        <dbReference type="ARBA" id="ARBA00022723"/>
    </source>
</evidence>
<evidence type="ECO:0000256" key="3">
    <source>
        <dbReference type="ARBA" id="ARBA00022801"/>
    </source>
</evidence>
<gene>
    <name evidence="7" type="ORF">QWY28_20850</name>
</gene>
<keyword evidence="3" id="KW-0378">Hydrolase</keyword>
<evidence type="ECO:0000259" key="6">
    <source>
        <dbReference type="SMART" id="SM00849"/>
    </source>
</evidence>
<keyword evidence="2" id="KW-0479">Metal-binding</keyword>
<organism evidence="7 8">
    <name type="scientific">Nocardioides oceani</name>
    <dbReference type="NCBI Taxonomy" id="3058369"/>
    <lineage>
        <taxon>Bacteria</taxon>
        <taxon>Bacillati</taxon>
        <taxon>Actinomycetota</taxon>
        <taxon>Actinomycetes</taxon>
        <taxon>Propionibacteriales</taxon>
        <taxon>Nocardioidaceae</taxon>
        <taxon>Nocardioides</taxon>
    </lineage>
</organism>
<evidence type="ECO:0000256" key="4">
    <source>
        <dbReference type="ARBA" id="ARBA00022833"/>
    </source>
</evidence>
<accession>A0ABT8FLC3</accession>
<evidence type="ECO:0000313" key="7">
    <source>
        <dbReference type="EMBL" id="MDN4175424.1"/>
    </source>
</evidence>
<keyword evidence="4" id="KW-0862">Zinc</keyword>
<dbReference type="EMBL" id="JAUHJQ010000013">
    <property type="protein sequence ID" value="MDN4175424.1"/>
    <property type="molecule type" value="Genomic_DNA"/>
</dbReference>
<reference evidence="7" key="1">
    <citation type="submission" date="2023-06" db="EMBL/GenBank/DDBJ databases">
        <title>Draft genome sequence of Nocardioides sp. SOB77.</title>
        <authorList>
            <person name="Zhang G."/>
        </authorList>
    </citation>
    <scope>NUCLEOTIDE SEQUENCE</scope>
    <source>
        <strain evidence="7">SOB77</strain>
    </source>
</reference>
<keyword evidence="8" id="KW-1185">Reference proteome</keyword>
<dbReference type="SMART" id="SM00849">
    <property type="entry name" value="Lactamase_B"/>
    <property type="match status" value="1"/>
</dbReference>